<protein>
    <recommendedName>
        <fullName evidence="4">CENP-V/GFA domain-containing protein</fullName>
    </recommendedName>
</protein>
<dbReference type="PANTHER" id="PTHR28620:SF1">
    <property type="entry name" value="CENP-V_GFA DOMAIN-CONTAINING PROTEIN"/>
    <property type="match status" value="1"/>
</dbReference>
<feature type="domain" description="CENP-V/GFA" evidence="4">
    <location>
        <begin position="13"/>
        <end position="165"/>
    </location>
</feature>
<dbReference type="GO" id="GO:0016846">
    <property type="term" value="F:carbon-sulfur lyase activity"/>
    <property type="evidence" value="ECO:0007669"/>
    <property type="project" value="InterPro"/>
</dbReference>
<evidence type="ECO:0000313" key="7">
    <source>
        <dbReference type="Proteomes" id="UP000045706"/>
    </source>
</evidence>
<evidence type="ECO:0000259" key="4">
    <source>
        <dbReference type="PROSITE" id="PS51891"/>
    </source>
</evidence>
<reference evidence="6" key="3">
    <citation type="journal article" date="2021" name="Mol. Plant Pathol.">
        <title>A 20-kb lineage-specific genomic region tames virulence in pathogenic amphidiploid Verticillium longisporum.</title>
        <authorList>
            <person name="Harting R."/>
            <person name="Starke J."/>
            <person name="Kusch H."/>
            <person name="Poggeler S."/>
            <person name="Maurus I."/>
            <person name="Schluter R."/>
            <person name="Landesfeind M."/>
            <person name="Bulla I."/>
            <person name="Nowrousian M."/>
            <person name="de Jonge R."/>
            <person name="Stahlhut G."/>
            <person name="Hoff K.J."/>
            <person name="Asshauer K.P."/>
            <person name="Thurmer A."/>
            <person name="Stanke M."/>
            <person name="Daniel R."/>
            <person name="Morgenstern B."/>
            <person name="Thomma B.P.H.J."/>
            <person name="Kronstad J.W."/>
            <person name="Braus-Stromeyer S.A."/>
            <person name="Braus G.H."/>
        </authorList>
    </citation>
    <scope>NUCLEOTIDE SEQUENCE</scope>
    <source>
        <strain evidence="6">Vl32</strain>
    </source>
</reference>
<evidence type="ECO:0000256" key="3">
    <source>
        <dbReference type="ARBA" id="ARBA00022833"/>
    </source>
</evidence>
<dbReference type="GO" id="GO:0046872">
    <property type="term" value="F:metal ion binding"/>
    <property type="evidence" value="ECO:0007669"/>
    <property type="project" value="UniProtKB-KW"/>
</dbReference>
<reference evidence="7" key="1">
    <citation type="submission" date="2015-05" db="EMBL/GenBank/DDBJ databases">
        <authorList>
            <person name="Fogelqvist Johan"/>
        </authorList>
    </citation>
    <scope>NUCLEOTIDE SEQUENCE [LARGE SCALE GENOMIC DNA]</scope>
</reference>
<dbReference type="PANTHER" id="PTHR28620">
    <property type="entry name" value="CENTROMERE PROTEIN V"/>
    <property type="match status" value="1"/>
</dbReference>
<dbReference type="InterPro" id="IPR052355">
    <property type="entry name" value="CENP-V-like"/>
</dbReference>
<dbReference type="InterPro" id="IPR011057">
    <property type="entry name" value="Mss4-like_sf"/>
</dbReference>
<accession>A0A0G4MX98</accession>
<evidence type="ECO:0000313" key="6">
    <source>
        <dbReference type="EMBL" id="KAG7126538.1"/>
    </source>
</evidence>
<keyword evidence="2" id="KW-0479">Metal-binding</keyword>
<dbReference type="PROSITE" id="PS51891">
    <property type="entry name" value="CENP_V_GFA"/>
    <property type="match status" value="1"/>
</dbReference>
<evidence type="ECO:0000256" key="1">
    <source>
        <dbReference type="ARBA" id="ARBA00005495"/>
    </source>
</evidence>
<evidence type="ECO:0000313" key="5">
    <source>
        <dbReference type="EMBL" id="CRK38680.1"/>
    </source>
</evidence>
<dbReference type="OrthoDB" id="3930719at2759"/>
<dbReference type="SUPFAM" id="SSF51316">
    <property type="entry name" value="Mss4-like"/>
    <property type="match status" value="1"/>
</dbReference>
<dbReference type="AlphaFoldDB" id="A0A0G4MX98"/>
<dbReference type="Gene3D" id="2.170.150.70">
    <property type="match status" value="1"/>
</dbReference>
<reference evidence="5" key="2">
    <citation type="submission" date="2015-05" db="EMBL/GenBank/DDBJ databases">
        <authorList>
            <person name="Wang D.B."/>
            <person name="Wang M."/>
        </authorList>
    </citation>
    <scope>NUCLEOTIDE SEQUENCE [LARGE SCALE GENOMIC DNA]</scope>
    <source>
        <strain evidence="5">VL2</strain>
    </source>
</reference>
<dbReference type="EMBL" id="CVQI01031607">
    <property type="protein sequence ID" value="CRK38680.1"/>
    <property type="molecule type" value="Genomic_DNA"/>
</dbReference>
<name>A0A0G4MX98_VERLO</name>
<dbReference type="Proteomes" id="UP000045706">
    <property type="component" value="Unassembled WGS sequence"/>
</dbReference>
<dbReference type="Proteomes" id="UP000689129">
    <property type="component" value="Unassembled WGS sequence"/>
</dbReference>
<proteinExistence type="inferred from homology"/>
<dbReference type="EMBL" id="JAEMWZ010000298">
    <property type="protein sequence ID" value="KAG7126538.1"/>
    <property type="molecule type" value="Genomic_DNA"/>
</dbReference>
<evidence type="ECO:0000256" key="2">
    <source>
        <dbReference type="ARBA" id="ARBA00022723"/>
    </source>
</evidence>
<sequence>MSAPAAQPILTTLTGSCHCRATRYVLRLALPLTAHAVTPTQRSSPADKPCVYRCNCTVCHKAGLLHVRPASPPDDFALLAPRDLGALGAYQPRGPGEANTSFFFCRTCGVRCFSFKGQGEVVAVDKAEVGMEGAGTVEVWRPKKTTWTTEGKAKSYLSVNGQSIDWGQEGADLRVWWEEGKILYLDCLEAGPDGRERPRYERPHEGGCY</sequence>
<feature type="non-terminal residue" evidence="5">
    <location>
        <position position="209"/>
    </location>
</feature>
<comment type="similarity">
    <text evidence="1">Belongs to the Gfa family.</text>
</comment>
<keyword evidence="3" id="KW-0862">Zinc</keyword>
<dbReference type="InterPro" id="IPR006913">
    <property type="entry name" value="CENP-V/GFA"/>
</dbReference>
<organism evidence="5 7">
    <name type="scientific">Verticillium longisporum</name>
    <name type="common">Verticillium dahliae var. longisporum</name>
    <dbReference type="NCBI Taxonomy" id="100787"/>
    <lineage>
        <taxon>Eukaryota</taxon>
        <taxon>Fungi</taxon>
        <taxon>Dikarya</taxon>
        <taxon>Ascomycota</taxon>
        <taxon>Pezizomycotina</taxon>
        <taxon>Sordariomycetes</taxon>
        <taxon>Hypocreomycetidae</taxon>
        <taxon>Glomerellales</taxon>
        <taxon>Plectosphaerellaceae</taxon>
        <taxon>Verticillium</taxon>
    </lineage>
</organism>
<gene>
    <name evidence="5" type="ORF">BN1723_004424</name>
    <name evidence="6" type="ORF">HYQ45_012790</name>
</gene>